<comment type="caution">
    <text evidence="4">The sequence shown here is derived from an EMBL/GenBank/DDBJ whole genome shotgun (WGS) entry which is preliminary data.</text>
</comment>
<keyword evidence="5" id="KW-1185">Reference proteome</keyword>
<evidence type="ECO:0000313" key="5">
    <source>
        <dbReference type="Proteomes" id="UP000648801"/>
    </source>
</evidence>
<dbReference type="PANTHER" id="PTHR16026">
    <property type="entry name" value="CARTILAGE ACIDIC PROTEIN 1"/>
    <property type="match status" value="1"/>
</dbReference>
<evidence type="ECO:0000313" key="4">
    <source>
        <dbReference type="EMBL" id="GGA76050.1"/>
    </source>
</evidence>
<name>A0A916RYW6_9BACT</name>
<dbReference type="Gene3D" id="2.130.10.130">
    <property type="entry name" value="Integrin alpha, N-terminal"/>
    <property type="match status" value="2"/>
</dbReference>
<sequence length="615" mass="66553">MPFRYSTSDHLFSLRPLAVLGMCVSLMLAPTVSVAQAPDSSAQQMGGGVNTGGVHEAVLDSQHRPITAGGFVKNGPVVFEDISEKAGLDTWKHTMGTPEKNYIIETNGSGVGLIDYDNDGWLDIYIVNGSTPDALAGKAAPPKAALFHNNHDGTFTNVAEKAGVTNDRWGVGVAIADYDNDGWPDIYVTNFGKNRLYHNNHDGTFTDVAEKAGVTLGNWSTGATWGDYDGDGRLDLFVPGYIHYDMAHQPASGVNGVALCQFRGVQTMCGPRGLKGEGDHLFHNNGDGTFTDVSEKAGVSDKNLYYGLASLFIDVNGDGKPDLLVADDSTPNYLYINKGDGTFEDDSYASGYALNENGRETASMGIAYGDYRNNGLIDFYNTTFSDDYNPLYRDDGDASFTDVSYQMGLAEPTIPFLGWGDAFIDYDNDGWKDIVISNGHVYPQVDKMNWGTTWAQRPLLFRNLEGKKFEEVPPVEGTALAKTYVGRGLAVGDLFNDGKMDVVINVLDGHPALLRNVSNDKHHWVELKLIGGPKSPRDAVGSTVYLTAGGMRQRGDVVSGGSYASTNDPRVHFGLGDATKIDKIEVHWPDGLKELFTLSKVDQIATLTEGKGSKL</sequence>
<dbReference type="Pfam" id="PF13517">
    <property type="entry name" value="FG-GAP_3"/>
    <property type="match status" value="2"/>
</dbReference>
<keyword evidence="1 2" id="KW-0732">Signal</keyword>
<accession>A0A916RYW6</accession>
<protein>
    <recommendedName>
        <fullName evidence="3">ASPIC/UnbV domain-containing protein</fullName>
    </recommendedName>
</protein>
<dbReference type="InterPro" id="IPR028994">
    <property type="entry name" value="Integrin_alpha_N"/>
</dbReference>
<dbReference type="RefSeq" id="WP_188760258.1">
    <property type="nucleotide sequence ID" value="NZ_BMJB01000002.1"/>
</dbReference>
<dbReference type="InterPro" id="IPR013517">
    <property type="entry name" value="FG-GAP"/>
</dbReference>
<organism evidence="4 5">
    <name type="scientific">Edaphobacter acidisoli</name>
    <dbReference type="NCBI Taxonomy" id="2040573"/>
    <lineage>
        <taxon>Bacteria</taxon>
        <taxon>Pseudomonadati</taxon>
        <taxon>Acidobacteriota</taxon>
        <taxon>Terriglobia</taxon>
        <taxon>Terriglobales</taxon>
        <taxon>Acidobacteriaceae</taxon>
        <taxon>Edaphobacter</taxon>
    </lineage>
</organism>
<dbReference type="InterPro" id="IPR027039">
    <property type="entry name" value="Crtac1"/>
</dbReference>
<feature type="domain" description="ASPIC/UnbV" evidence="3">
    <location>
        <begin position="539"/>
        <end position="604"/>
    </location>
</feature>
<dbReference type="SUPFAM" id="SSF69318">
    <property type="entry name" value="Integrin alpha N-terminal domain"/>
    <property type="match status" value="1"/>
</dbReference>
<evidence type="ECO:0000259" key="3">
    <source>
        <dbReference type="Pfam" id="PF07593"/>
    </source>
</evidence>
<dbReference type="InterPro" id="IPR011519">
    <property type="entry name" value="UnbV_ASPIC"/>
</dbReference>
<dbReference type="Proteomes" id="UP000648801">
    <property type="component" value="Unassembled WGS sequence"/>
</dbReference>
<evidence type="ECO:0000256" key="2">
    <source>
        <dbReference type="SAM" id="SignalP"/>
    </source>
</evidence>
<reference evidence="4" key="2">
    <citation type="submission" date="2020-09" db="EMBL/GenBank/DDBJ databases">
        <authorList>
            <person name="Sun Q."/>
            <person name="Zhou Y."/>
        </authorList>
    </citation>
    <scope>NUCLEOTIDE SEQUENCE</scope>
    <source>
        <strain evidence="4">CGMCC 1.15447</strain>
    </source>
</reference>
<dbReference type="AlphaFoldDB" id="A0A916RYW6"/>
<dbReference type="PANTHER" id="PTHR16026:SF0">
    <property type="entry name" value="CARTILAGE ACIDIC PROTEIN 1"/>
    <property type="match status" value="1"/>
</dbReference>
<feature type="chain" id="PRO_5038032528" description="ASPIC/UnbV domain-containing protein" evidence="2">
    <location>
        <begin position="38"/>
        <end position="615"/>
    </location>
</feature>
<dbReference type="EMBL" id="BMJB01000002">
    <property type="protein sequence ID" value="GGA76050.1"/>
    <property type="molecule type" value="Genomic_DNA"/>
</dbReference>
<gene>
    <name evidence="4" type="ORF">GCM10011507_29290</name>
</gene>
<reference evidence="4" key="1">
    <citation type="journal article" date="2014" name="Int. J. Syst. Evol. Microbiol.">
        <title>Complete genome sequence of Corynebacterium casei LMG S-19264T (=DSM 44701T), isolated from a smear-ripened cheese.</title>
        <authorList>
            <consortium name="US DOE Joint Genome Institute (JGI-PGF)"/>
            <person name="Walter F."/>
            <person name="Albersmeier A."/>
            <person name="Kalinowski J."/>
            <person name="Ruckert C."/>
        </authorList>
    </citation>
    <scope>NUCLEOTIDE SEQUENCE</scope>
    <source>
        <strain evidence="4">CGMCC 1.15447</strain>
    </source>
</reference>
<proteinExistence type="predicted"/>
<dbReference type="Pfam" id="PF07593">
    <property type="entry name" value="UnbV_ASPIC"/>
    <property type="match status" value="1"/>
</dbReference>
<feature type="signal peptide" evidence="2">
    <location>
        <begin position="1"/>
        <end position="37"/>
    </location>
</feature>
<evidence type="ECO:0000256" key="1">
    <source>
        <dbReference type="ARBA" id="ARBA00022729"/>
    </source>
</evidence>